<keyword evidence="8" id="KW-0256">Endoplasmic reticulum</keyword>
<comment type="pathway">
    <text evidence="3">Protein modification; protein glycosylation.</text>
</comment>
<proteinExistence type="inferred from homology"/>
<dbReference type="GO" id="GO:1904423">
    <property type="term" value="C:dehydrodolichyl diphosphate synthase complex"/>
    <property type="evidence" value="ECO:0007669"/>
    <property type="project" value="InterPro"/>
</dbReference>
<dbReference type="SUPFAM" id="SSF64005">
    <property type="entry name" value="Undecaprenyl diphosphate synthase"/>
    <property type="match status" value="1"/>
</dbReference>
<keyword evidence="11" id="KW-0472">Membrane</keyword>
<evidence type="ECO:0000256" key="3">
    <source>
        <dbReference type="ARBA" id="ARBA00004922"/>
    </source>
</evidence>
<comment type="cofactor">
    <cofactor evidence="1">
        <name>Mg(2+)</name>
        <dbReference type="ChEBI" id="CHEBI:18420"/>
    </cofactor>
</comment>
<dbReference type="EC" id="2.5.1.87" evidence="5"/>
<dbReference type="AlphaFoldDB" id="A0AAN7ZSD0"/>
<protein>
    <recommendedName>
        <fullName evidence="5">ditrans,polycis-polyprenyl diphosphate synthase [(2E,6E)-farnesyldiphosphate specific]</fullName>
        <ecNumber evidence="5">2.5.1.87</ecNumber>
    </recommendedName>
</protein>
<evidence type="ECO:0000313" key="14">
    <source>
        <dbReference type="Proteomes" id="UP001329430"/>
    </source>
</evidence>
<comment type="caution">
    <text evidence="13">The sequence shown here is derived from an EMBL/GenBank/DDBJ whole genome shotgun (WGS) entry which is preliminary data.</text>
</comment>
<comment type="similarity">
    <text evidence="4">Belongs to the UPP synthase family.</text>
</comment>
<gene>
    <name evidence="13" type="ORF">RI129_001131</name>
</gene>
<evidence type="ECO:0000256" key="12">
    <source>
        <dbReference type="ARBA" id="ARBA00047353"/>
    </source>
</evidence>
<keyword evidence="14" id="KW-1185">Reference proteome</keyword>
<evidence type="ECO:0000256" key="4">
    <source>
        <dbReference type="ARBA" id="ARBA00005432"/>
    </source>
</evidence>
<evidence type="ECO:0000256" key="1">
    <source>
        <dbReference type="ARBA" id="ARBA00001946"/>
    </source>
</evidence>
<evidence type="ECO:0000256" key="2">
    <source>
        <dbReference type="ARBA" id="ARBA00004586"/>
    </source>
</evidence>
<dbReference type="GO" id="GO:0045547">
    <property type="term" value="F:ditrans,polycis-polyprenyl diphosphate synthase [(2E,6E)-farnesyl diphosphate specific] activity"/>
    <property type="evidence" value="ECO:0007669"/>
    <property type="project" value="UniProtKB-EC"/>
</dbReference>
<evidence type="ECO:0000256" key="10">
    <source>
        <dbReference type="ARBA" id="ARBA00022989"/>
    </source>
</evidence>
<evidence type="ECO:0000256" key="5">
    <source>
        <dbReference type="ARBA" id="ARBA00012596"/>
    </source>
</evidence>
<accession>A0AAN7ZSD0</accession>
<sequence length="249" mass="29391">MLILNMSLYTFTYQATYTVVHTLYEFLELLYYFIYNCYQILVNLYDKYAATDDQQYVARNVKSLKLIPTHITIILANEKPSYKDLSKLILWCISSGITYISFYDHKGILKNSEEKLQEAVEEVKRDNVHVVWLNKNRYKNGFVGKKIYVRTLSLADGRENIANVAKKFCADNVKNIDIETIDRNLKEKYVFPDPDLCLYCGKIFSLYGYPPWEIRLTEFISIETHHSISPRKFVNALYRYSKTEMRQGR</sequence>
<keyword evidence="6" id="KW-0808">Transferase</keyword>
<dbReference type="EMBL" id="JAVRBK010000001">
    <property type="protein sequence ID" value="KAK5650102.1"/>
    <property type="molecule type" value="Genomic_DNA"/>
</dbReference>
<dbReference type="GO" id="GO:0005789">
    <property type="term" value="C:endoplasmic reticulum membrane"/>
    <property type="evidence" value="ECO:0007669"/>
    <property type="project" value="UniProtKB-SubCell"/>
</dbReference>
<dbReference type="Gene3D" id="3.40.1180.10">
    <property type="entry name" value="Decaprenyl diphosphate synthase-like"/>
    <property type="match status" value="1"/>
</dbReference>
<keyword evidence="10" id="KW-1133">Transmembrane helix</keyword>
<keyword evidence="7" id="KW-0812">Transmembrane</keyword>
<dbReference type="PANTHER" id="PTHR21528:SF0">
    <property type="entry name" value="DEHYDRODOLICHYL DIPHOSPHATE SYNTHASE COMPLEX SUBUNIT NUS1"/>
    <property type="match status" value="1"/>
</dbReference>
<comment type="catalytic activity">
    <reaction evidence="12">
        <text>n isopentenyl diphosphate + (2E,6E)-farnesyl diphosphate = a di-trans,poly-cis-polyprenyl diphosphate + n diphosphate</text>
        <dbReference type="Rhea" id="RHEA:53008"/>
        <dbReference type="Rhea" id="RHEA-COMP:19494"/>
        <dbReference type="ChEBI" id="CHEBI:33019"/>
        <dbReference type="ChEBI" id="CHEBI:128769"/>
        <dbReference type="ChEBI" id="CHEBI:136960"/>
        <dbReference type="ChEBI" id="CHEBI:175763"/>
        <dbReference type="EC" id="2.5.1.87"/>
    </reaction>
</comment>
<organism evidence="13 14">
    <name type="scientific">Pyrocoelia pectoralis</name>
    <dbReference type="NCBI Taxonomy" id="417401"/>
    <lineage>
        <taxon>Eukaryota</taxon>
        <taxon>Metazoa</taxon>
        <taxon>Ecdysozoa</taxon>
        <taxon>Arthropoda</taxon>
        <taxon>Hexapoda</taxon>
        <taxon>Insecta</taxon>
        <taxon>Pterygota</taxon>
        <taxon>Neoptera</taxon>
        <taxon>Endopterygota</taxon>
        <taxon>Coleoptera</taxon>
        <taxon>Polyphaga</taxon>
        <taxon>Elateriformia</taxon>
        <taxon>Elateroidea</taxon>
        <taxon>Lampyridae</taxon>
        <taxon>Lampyrinae</taxon>
        <taxon>Pyrocoelia</taxon>
    </lineage>
</organism>
<reference evidence="13 14" key="1">
    <citation type="journal article" date="2024" name="Insects">
        <title>An Improved Chromosome-Level Genome Assembly of the Firefly Pyrocoelia pectoralis.</title>
        <authorList>
            <person name="Fu X."/>
            <person name="Meyer-Rochow V.B."/>
            <person name="Ballantyne L."/>
            <person name="Zhu X."/>
        </authorList>
    </citation>
    <scope>NUCLEOTIDE SEQUENCE [LARGE SCALE GENOMIC DNA]</scope>
    <source>
        <strain evidence="13">XCY_ONT2</strain>
    </source>
</reference>
<comment type="subcellular location">
    <subcellularLocation>
        <location evidence="2">Endoplasmic reticulum membrane</location>
    </subcellularLocation>
</comment>
<dbReference type="InterPro" id="IPR036424">
    <property type="entry name" value="UPP_synth-like_sf"/>
</dbReference>
<evidence type="ECO:0000256" key="7">
    <source>
        <dbReference type="ARBA" id="ARBA00022692"/>
    </source>
</evidence>
<dbReference type="Proteomes" id="UP001329430">
    <property type="component" value="Chromosome 1"/>
</dbReference>
<evidence type="ECO:0000256" key="6">
    <source>
        <dbReference type="ARBA" id="ARBA00022679"/>
    </source>
</evidence>
<evidence type="ECO:0000256" key="9">
    <source>
        <dbReference type="ARBA" id="ARBA00022842"/>
    </source>
</evidence>
<evidence type="ECO:0000313" key="13">
    <source>
        <dbReference type="EMBL" id="KAK5650102.1"/>
    </source>
</evidence>
<evidence type="ECO:0000256" key="11">
    <source>
        <dbReference type="ARBA" id="ARBA00023136"/>
    </source>
</evidence>
<name>A0AAN7ZSD0_9COLE</name>
<dbReference type="PANTHER" id="PTHR21528">
    <property type="entry name" value="DEHYDRODOLICHYL DIPHOSPHATE SYNTHASE COMPLEX SUBUNIT NUS1"/>
    <property type="match status" value="1"/>
</dbReference>
<keyword evidence="9" id="KW-0460">Magnesium</keyword>
<dbReference type="InterPro" id="IPR038887">
    <property type="entry name" value="Nus1/NgBR"/>
</dbReference>
<evidence type="ECO:0000256" key="8">
    <source>
        <dbReference type="ARBA" id="ARBA00022824"/>
    </source>
</evidence>